<organism evidence="1 2">
    <name type="scientific">Dyadobacter jejuensis</name>
    <dbReference type="NCBI Taxonomy" id="1082580"/>
    <lineage>
        <taxon>Bacteria</taxon>
        <taxon>Pseudomonadati</taxon>
        <taxon>Bacteroidota</taxon>
        <taxon>Cytophagia</taxon>
        <taxon>Cytophagales</taxon>
        <taxon>Spirosomataceae</taxon>
        <taxon>Dyadobacter</taxon>
    </lineage>
</organism>
<protein>
    <recommendedName>
        <fullName evidence="3">Lipoprotein</fullName>
    </recommendedName>
</protein>
<dbReference type="RefSeq" id="WP_146202312.1">
    <property type="nucleotide sequence ID" value="NZ_QGDT01000014.1"/>
</dbReference>
<evidence type="ECO:0000313" key="1">
    <source>
        <dbReference type="EMBL" id="PWJ55269.1"/>
    </source>
</evidence>
<name>A0A316ACY6_9BACT</name>
<evidence type="ECO:0000313" key="2">
    <source>
        <dbReference type="Proteomes" id="UP000245880"/>
    </source>
</evidence>
<gene>
    <name evidence="1" type="ORF">CLV98_11438</name>
</gene>
<comment type="caution">
    <text evidence="1">The sequence shown here is derived from an EMBL/GenBank/DDBJ whole genome shotgun (WGS) entry which is preliminary data.</text>
</comment>
<dbReference type="PROSITE" id="PS51257">
    <property type="entry name" value="PROKAR_LIPOPROTEIN"/>
    <property type="match status" value="1"/>
</dbReference>
<proteinExistence type="predicted"/>
<keyword evidence="2" id="KW-1185">Reference proteome</keyword>
<dbReference type="OrthoDB" id="1179573at2"/>
<reference evidence="1 2" key="1">
    <citation type="submission" date="2018-03" db="EMBL/GenBank/DDBJ databases">
        <title>Genomic Encyclopedia of Archaeal and Bacterial Type Strains, Phase II (KMG-II): from individual species to whole genera.</title>
        <authorList>
            <person name="Goeker M."/>
        </authorList>
    </citation>
    <scope>NUCLEOTIDE SEQUENCE [LARGE SCALE GENOMIC DNA]</scope>
    <source>
        <strain evidence="1 2">DSM 100346</strain>
    </source>
</reference>
<sequence>MYRYGIIVLLAMLGGCQILDAPREVVIEINNHSPQDIDFLRLSNHQKEGITQAYSLLTGATILVPFGFESMPNTDGSYMLQYRLASSIDTLTHQFGYYTNGYPVEKKIILKIYADSIRVDHLMK</sequence>
<dbReference type="Proteomes" id="UP000245880">
    <property type="component" value="Unassembled WGS sequence"/>
</dbReference>
<dbReference type="AlphaFoldDB" id="A0A316ACY6"/>
<dbReference type="EMBL" id="QGDT01000014">
    <property type="protein sequence ID" value="PWJ55269.1"/>
    <property type="molecule type" value="Genomic_DNA"/>
</dbReference>
<accession>A0A316ACY6</accession>
<evidence type="ECO:0008006" key="3">
    <source>
        <dbReference type="Google" id="ProtNLM"/>
    </source>
</evidence>